<reference evidence="2 3" key="1">
    <citation type="submission" date="2018-12" db="EMBL/GenBank/DDBJ databases">
        <authorList>
            <person name="Toschakov S.V."/>
        </authorList>
    </citation>
    <scope>NUCLEOTIDE SEQUENCE [LARGE SCALE GENOMIC DNA]</scope>
    <source>
        <strain evidence="2 3">GM2012</strain>
    </source>
</reference>
<feature type="transmembrane region" description="Helical" evidence="1">
    <location>
        <begin position="63"/>
        <end position="82"/>
    </location>
</feature>
<keyword evidence="1" id="KW-0472">Membrane</keyword>
<protein>
    <submittedName>
        <fullName evidence="2">Uncharacterized protein</fullName>
    </submittedName>
</protein>
<keyword evidence="1" id="KW-0812">Transmembrane</keyword>
<dbReference type="OrthoDB" id="197060at2"/>
<gene>
    <name evidence="2" type="ORF">TsocGM_22250</name>
</gene>
<reference evidence="2 3" key="2">
    <citation type="submission" date="2019-01" db="EMBL/GenBank/DDBJ databases">
        <title>Tautonia sociabilis, a novel thermotolerant planctomycete of Isosphaeraceae family, isolated from a 4000 m deep subterranean habitat.</title>
        <authorList>
            <person name="Kovaleva O.L."/>
            <person name="Elcheninov A.G."/>
            <person name="Van Heerden E."/>
            <person name="Toshchakov S.V."/>
            <person name="Novikov A."/>
            <person name="Bonch-Osmolovskaya E.A."/>
            <person name="Kublanov I.V."/>
        </authorList>
    </citation>
    <scope>NUCLEOTIDE SEQUENCE [LARGE SCALE GENOMIC DNA]</scope>
    <source>
        <strain evidence="2 3">GM2012</strain>
    </source>
</reference>
<keyword evidence="1" id="KW-1133">Transmembrane helix</keyword>
<dbReference type="Proteomes" id="UP000280296">
    <property type="component" value="Unassembled WGS sequence"/>
</dbReference>
<organism evidence="2 3">
    <name type="scientific">Tautonia sociabilis</name>
    <dbReference type="NCBI Taxonomy" id="2080755"/>
    <lineage>
        <taxon>Bacteria</taxon>
        <taxon>Pseudomonadati</taxon>
        <taxon>Planctomycetota</taxon>
        <taxon>Planctomycetia</taxon>
        <taxon>Isosphaerales</taxon>
        <taxon>Isosphaeraceae</taxon>
        <taxon>Tautonia</taxon>
    </lineage>
</organism>
<evidence type="ECO:0000256" key="1">
    <source>
        <dbReference type="SAM" id="Phobius"/>
    </source>
</evidence>
<feature type="transmembrane region" description="Helical" evidence="1">
    <location>
        <begin position="21"/>
        <end position="43"/>
    </location>
</feature>
<sequence>MAEEIRLEYLRLEEAIRSLGLLFDLGVILAGVVAISAAGLGVIAASTAGPGVVIVGPDTTPVMLVGIAAIFGVIALINLVIARGLRRLHNPTRRVVVALTVLLLVVLGLGTIRALVESPALALGILVVGSLIPSVVLYLLLSDGAAMIFSPEYQEIIEATPGLSQRLGLQTRLRIRLPNWGRLAWMVLLLGVLFVVALAVSVLSSRSG</sequence>
<evidence type="ECO:0000313" key="3">
    <source>
        <dbReference type="Proteomes" id="UP000280296"/>
    </source>
</evidence>
<feature type="transmembrane region" description="Helical" evidence="1">
    <location>
        <begin position="94"/>
        <end position="115"/>
    </location>
</feature>
<dbReference type="AlphaFoldDB" id="A0A432ME16"/>
<dbReference type="EMBL" id="RYZH01000061">
    <property type="protein sequence ID" value="RUL83377.1"/>
    <property type="molecule type" value="Genomic_DNA"/>
</dbReference>
<feature type="transmembrane region" description="Helical" evidence="1">
    <location>
        <begin position="121"/>
        <end position="141"/>
    </location>
</feature>
<accession>A0A432ME16</accession>
<proteinExistence type="predicted"/>
<feature type="transmembrane region" description="Helical" evidence="1">
    <location>
        <begin position="183"/>
        <end position="203"/>
    </location>
</feature>
<name>A0A432ME16_9BACT</name>
<comment type="caution">
    <text evidence="2">The sequence shown here is derived from an EMBL/GenBank/DDBJ whole genome shotgun (WGS) entry which is preliminary data.</text>
</comment>
<keyword evidence="3" id="KW-1185">Reference proteome</keyword>
<evidence type="ECO:0000313" key="2">
    <source>
        <dbReference type="EMBL" id="RUL83377.1"/>
    </source>
</evidence>
<dbReference type="RefSeq" id="WP_126727661.1">
    <property type="nucleotide sequence ID" value="NZ_RYZH01000061.1"/>
</dbReference>